<comment type="caution">
    <text evidence="1">The sequence shown here is derived from an EMBL/GenBank/DDBJ whole genome shotgun (WGS) entry which is preliminary data.</text>
</comment>
<keyword evidence="2" id="KW-1185">Reference proteome</keyword>
<sequence>MIRGTEFEFLGRGMRAANGGKGSFTGVWKEYKFPKTVYNPKKFSNPQTIELGKNAMEKELRINA</sequence>
<proteinExistence type="predicted"/>
<evidence type="ECO:0000313" key="2">
    <source>
        <dbReference type="Proteomes" id="UP001372526"/>
    </source>
</evidence>
<evidence type="ECO:0000313" key="1">
    <source>
        <dbReference type="EMBL" id="MEI4803844.1"/>
    </source>
</evidence>
<dbReference type="Proteomes" id="UP001372526">
    <property type="component" value="Unassembled WGS sequence"/>
</dbReference>
<name>A0ABU8FMC1_9BACI</name>
<dbReference type="RefSeq" id="WP_336474142.1">
    <property type="nucleotide sequence ID" value="NZ_JBAWSX010000018.1"/>
</dbReference>
<dbReference type="EMBL" id="JBAWSX010000018">
    <property type="protein sequence ID" value="MEI4803844.1"/>
    <property type="molecule type" value="Genomic_DNA"/>
</dbReference>
<accession>A0ABU8FMC1</accession>
<protein>
    <submittedName>
        <fullName evidence="1">Uncharacterized protein</fullName>
    </submittedName>
</protein>
<gene>
    <name evidence="1" type="ORF">WAZ07_21945</name>
</gene>
<reference evidence="1 2" key="1">
    <citation type="submission" date="2024-01" db="EMBL/GenBank/DDBJ databases">
        <title>Seven novel Bacillus-like species.</title>
        <authorList>
            <person name="Liu G."/>
        </authorList>
    </citation>
    <scope>NUCLEOTIDE SEQUENCE [LARGE SCALE GENOMIC DNA]</scope>
    <source>
        <strain evidence="1 2">FJAT-51639</strain>
    </source>
</reference>
<organism evidence="1 2">
    <name type="scientific">Bacillus bruguierae</name>
    <dbReference type="NCBI Taxonomy" id="3127667"/>
    <lineage>
        <taxon>Bacteria</taxon>
        <taxon>Bacillati</taxon>
        <taxon>Bacillota</taxon>
        <taxon>Bacilli</taxon>
        <taxon>Bacillales</taxon>
        <taxon>Bacillaceae</taxon>
        <taxon>Bacillus</taxon>
    </lineage>
</organism>